<dbReference type="Proteomes" id="UP000004508">
    <property type="component" value="Unassembled WGS sequence"/>
</dbReference>
<dbReference type="AlphaFoldDB" id="D6U5A2"/>
<dbReference type="PANTHER" id="PTHR12631">
    <property type="entry name" value="ALPHA-L-IDURONIDASE"/>
    <property type="match status" value="1"/>
</dbReference>
<dbReference type="RefSeq" id="WP_007919208.1">
    <property type="nucleotide sequence ID" value="NZ_ADVG01000004.1"/>
</dbReference>
<feature type="chain" id="PRO_5003088625" description="Glycoside hydrolase family 5 domain-containing protein" evidence="1">
    <location>
        <begin position="35"/>
        <end position="487"/>
    </location>
</feature>
<sequence>MSREKQYNRRQVSGVALAALSSFLLLFTSDEQMAFSSLAPTPDMPPDTTLHIATTSQHTSAFTLGMSDVDTNLIYPQSSEQASQIKHLLAQSSSFTNIHIMGWGADDPWPDPAQPEPTNWSTLDKKLQIALDTGTTPVITLCEAPWWMKGRLNADGSTTRLTKNDDFADITYDARVLDNHMSDWLHLVQRIAERYMAPPYNVRYFQVWNELKGYYNPITNNWDGGKSQGDPTGDNARHGYTYMYNQVYTTLKQVAQGQGIDPPQVKVGGPYVVMDSWASTNAPDRSNVKDQYGALDRRSLNVVATWLAEKLGGDFLTIDGGNVNKDQTNLTDPFTATEKFADVVQWIRSLDPHTYPGATTLPIWWAEWYAIPFATENNPDYNNALKTYTLLQFINSGVSVALAWGYDDLWYANPATPGPWYGSANAIKEHFPAGTPLYKTSSTSQDVVALASKSSVLLINKSLLPHVVDVEGKHVPLRSFQVVVVNR</sequence>
<dbReference type="InterPro" id="IPR051923">
    <property type="entry name" value="Glycosyl_Hydrolase_39"/>
</dbReference>
<evidence type="ECO:0008006" key="4">
    <source>
        <dbReference type="Google" id="ProtNLM"/>
    </source>
</evidence>
<dbReference type="eggNOG" id="COG3664">
    <property type="taxonomic scope" value="Bacteria"/>
</dbReference>
<gene>
    <name evidence="2" type="ORF">Krac_2419</name>
</gene>
<protein>
    <recommendedName>
        <fullName evidence="4">Glycoside hydrolase family 5 domain-containing protein</fullName>
    </recommendedName>
</protein>
<evidence type="ECO:0000256" key="1">
    <source>
        <dbReference type="SAM" id="SignalP"/>
    </source>
</evidence>
<dbReference type="PANTHER" id="PTHR12631:SF10">
    <property type="entry name" value="BETA-XYLOSIDASE-LIKE PROTEIN-RELATED"/>
    <property type="match status" value="1"/>
</dbReference>
<dbReference type="EMBL" id="ADVG01000004">
    <property type="protein sequence ID" value="EFH81682.1"/>
    <property type="molecule type" value="Genomic_DNA"/>
</dbReference>
<proteinExistence type="predicted"/>
<dbReference type="STRING" id="485913.Krac_2419"/>
<comment type="caution">
    <text evidence="2">The sequence shown here is derived from an EMBL/GenBank/DDBJ whole genome shotgun (WGS) entry which is preliminary data.</text>
</comment>
<evidence type="ECO:0000313" key="3">
    <source>
        <dbReference type="Proteomes" id="UP000004508"/>
    </source>
</evidence>
<evidence type="ECO:0000313" key="2">
    <source>
        <dbReference type="EMBL" id="EFH81682.1"/>
    </source>
</evidence>
<reference evidence="2 3" key="1">
    <citation type="journal article" date="2011" name="Stand. Genomic Sci.">
        <title>Non-contiguous finished genome sequence and contextual data of the filamentous soil bacterium Ktedonobacter racemifer type strain (SOSP1-21).</title>
        <authorList>
            <person name="Chang Y.J."/>
            <person name="Land M."/>
            <person name="Hauser L."/>
            <person name="Chertkov O."/>
            <person name="Del Rio T.G."/>
            <person name="Nolan M."/>
            <person name="Copeland A."/>
            <person name="Tice H."/>
            <person name="Cheng J.F."/>
            <person name="Lucas S."/>
            <person name="Han C."/>
            <person name="Goodwin L."/>
            <person name="Pitluck S."/>
            <person name="Ivanova N."/>
            <person name="Ovchinikova G."/>
            <person name="Pati A."/>
            <person name="Chen A."/>
            <person name="Palaniappan K."/>
            <person name="Mavromatis K."/>
            <person name="Liolios K."/>
            <person name="Brettin T."/>
            <person name="Fiebig A."/>
            <person name="Rohde M."/>
            <person name="Abt B."/>
            <person name="Goker M."/>
            <person name="Detter J.C."/>
            <person name="Woyke T."/>
            <person name="Bristow J."/>
            <person name="Eisen J.A."/>
            <person name="Markowitz V."/>
            <person name="Hugenholtz P."/>
            <person name="Kyrpides N.C."/>
            <person name="Klenk H.P."/>
            <person name="Lapidus A."/>
        </authorList>
    </citation>
    <scope>NUCLEOTIDE SEQUENCE [LARGE SCALE GENOMIC DNA]</scope>
    <source>
        <strain evidence="3">DSM 44963</strain>
    </source>
</reference>
<dbReference type="Gene3D" id="3.20.20.80">
    <property type="entry name" value="Glycosidases"/>
    <property type="match status" value="1"/>
</dbReference>
<organism evidence="2 3">
    <name type="scientific">Ktedonobacter racemifer DSM 44963</name>
    <dbReference type="NCBI Taxonomy" id="485913"/>
    <lineage>
        <taxon>Bacteria</taxon>
        <taxon>Bacillati</taxon>
        <taxon>Chloroflexota</taxon>
        <taxon>Ktedonobacteria</taxon>
        <taxon>Ktedonobacterales</taxon>
        <taxon>Ktedonobacteraceae</taxon>
        <taxon>Ktedonobacter</taxon>
    </lineage>
</organism>
<dbReference type="InParanoid" id="D6U5A2"/>
<dbReference type="InterPro" id="IPR017853">
    <property type="entry name" value="GH"/>
</dbReference>
<keyword evidence="1" id="KW-0732">Signal</keyword>
<name>D6U5A2_KTERA</name>
<dbReference type="SUPFAM" id="SSF51445">
    <property type="entry name" value="(Trans)glycosidases"/>
    <property type="match status" value="1"/>
</dbReference>
<dbReference type="OrthoDB" id="3500494at2"/>
<dbReference type="GO" id="GO:0004553">
    <property type="term" value="F:hydrolase activity, hydrolyzing O-glycosyl compounds"/>
    <property type="evidence" value="ECO:0007669"/>
    <property type="project" value="TreeGrafter"/>
</dbReference>
<keyword evidence="3" id="KW-1185">Reference proteome</keyword>
<feature type="signal peptide" evidence="1">
    <location>
        <begin position="1"/>
        <end position="34"/>
    </location>
</feature>
<accession>D6U5A2</accession>